<evidence type="ECO:0000313" key="3">
    <source>
        <dbReference type="Proteomes" id="UP000192582"/>
    </source>
</evidence>
<accession>A0A1W1VAZ0</accession>
<gene>
    <name evidence="2" type="ORF">SAMN00790413_00842</name>
</gene>
<dbReference type="AlphaFoldDB" id="A0A1W1VAZ0"/>
<feature type="compositionally biased region" description="Basic and acidic residues" evidence="1">
    <location>
        <begin position="1"/>
        <end position="11"/>
    </location>
</feature>
<reference evidence="2 3" key="1">
    <citation type="submission" date="2017-04" db="EMBL/GenBank/DDBJ databases">
        <authorList>
            <person name="Afonso C.L."/>
            <person name="Miller P.J."/>
            <person name="Scott M.A."/>
            <person name="Spackman E."/>
            <person name="Goraichik I."/>
            <person name="Dimitrov K.M."/>
            <person name="Suarez D.L."/>
            <person name="Swayne D.E."/>
        </authorList>
    </citation>
    <scope>NUCLEOTIDE SEQUENCE [LARGE SCALE GENOMIC DNA]</scope>
    <source>
        <strain evidence="2 3">KR-140</strain>
    </source>
</reference>
<sequence length="74" mass="8562">MYSGRAKEHRGNNRRRGRWAGAKEKITVTHYQNDRAQDLQAGAQHRREARAARQATAGTLRMSLLTFWRQVRVG</sequence>
<dbReference type="Proteomes" id="UP000192582">
    <property type="component" value="Unassembled WGS sequence"/>
</dbReference>
<keyword evidence="3" id="KW-1185">Reference proteome</keyword>
<name>A0A1W1VAZ0_9DEIO</name>
<organism evidence="2 3">
    <name type="scientific">Deinococcus hopiensis KR-140</name>
    <dbReference type="NCBI Taxonomy" id="695939"/>
    <lineage>
        <taxon>Bacteria</taxon>
        <taxon>Thermotogati</taxon>
        <taxon>Deinococcota</taxon>
        <taxon>Deinococci</taxon>
        <taxon>Deinococcales</taxon>
        <taxon>Deinococcaceae</taxon>
        <taxon>Deinococcus</taxon>
    </lineage>
</organism>
<evidence type="ECO:0000256" key="1">
    <source>
        <dbReference type="SAM" id="MobiDB-lite"/>
    </source>
</evidence>
<protein>
    <submittedName>
        <fullName evidence="2">Uncharacterized protein</fullName>
    </submittedName>
</protein>
<evidence type="ECO:0000313" key="2">
    <source>
        <dbReference type="EMBL" id="SMB90637.1"/>
    </source>
</evidence>
<feature type="region of interest" description="Disordered" evidence="1">
    <location>
        <begin position="1"/>
        <end position="22"/>
    </location>
</feature>
<dbReference type="EMBL" id="FWWU01000009">
    <property type="protein sequence ID" value="SMB90637.1"/>
    <property type="molecule type" value="Genomic_DNA"/>
</dbReference>
<proteinExistence type="predicted"/>